<keyword evidence="3" id="KW-0812">Transmembrane</keyword>
<dbReference type="GO" id="GO:0010038">
    <property type="term" value="P:response to metal ion"/>
    <property type="evidence" value="ECO:0007669"/>
    <property type="project" value="InterPro"/>
</dbReference>
<dbReference type="Proteomes" id="UP000606274">
    <property type="component" value="Unassembled WGS sequence"/>
</dbReference>
<gene>
    <name evidence="4" type="ORF">HF521_013587</name>
</gene>
<evidence type="ECO:0000313" key="5">
    <source>
        <dbReference type="Proteomes" id="UP000606274"/>
    </source>
</evidence>
<dbReference type="GO" id="GO:0005507">
    <property type="term" value="F:copper ion binding"/>
    <property type="evidence" value="ECO:0007669"/>
    <property type="project" value="TreeGrafter"/>
</dbReference>
<reference evidence="4" key="1">
    <citation type="submission" date="2020-08" db="EMBL/GenBank/DDBJ databases">
        <title>Chromosome-level assembly of Southern catfish (Silurus meridionalis) provides insights into visual adaptation to the nocturnal and benthic lifestyles.</title>
        <authorList>
            <person name="Zhang Y."/>
            <person name="Wang D."/>
            <person name="Peng Z."/>
        </authorList>
    </citation>
    <scope>NUCLEOTIDE SEQUENCE</scope>
    <source>
        <strain evidence="4">SWU-2019-XX</strain>
        <tissue evidence="4">Muscle</tissue>
    </source>
</reference>
<dbReference type="InterPro" id="IPR011322">
    <property type="entry name" value="N-reg_PII-like_a/b"/>
</dbReference>
<sequence>MDWFYSRCHPDHVSRGMNRHRLVIFWSVILSMLLYPVISMLAVQLYTELSGSYAAGHHSVLLINCPTEQTARDVARYIMEKRMAACVNILPRTSTMYYWKGEIQDSSEILLLVRTRTSMIPRLTDLIKTVHPYQTPEILSLPIQDGSLSYMKWIDDAVPNV</sequence>
<feature type="transmembrane region" description="Helical" evidence="3">
    <location>
        <begin position="22"/>
        <end position="43"/>
    </location>
</feature>
<comment type="caution">
    <text evidence="4">The sequence shown here is derived from an EMBL/GenBank/DDBJ whole genome shotgun (WGS) entry which is preliminary data.</text>
</comment>
<dbReference type="PANTHER" id="PTHR23419">
    <property type="entry name" value="DIVALENT CATION TOLERANCE CUTA-RELATED"/>
    <property type="match status" value="1"/>
</dbReference>
<evidence type="ECO:0000256" key="2">
    <source>
        <dbReference type="ARBA" id="ARBA00011233"/>
    </source>
</evidence>
<evidence type="ECO:0000313" key="4">
    <source>
        <dbReference type="EMBL" id="KAF7688780.1"/>
    </source>
</evidence>
<evidence type="ECO:0000256" key="1">
    <source>
        <dbReference type="ARBA" id="ARBA00010169"/>
    </source>
</evidence>
<dbReference type="FunFam" id="3.30.70.120:FF:000011">
    <property type="entry name" value="CutA divalent cation tolerance homolog-like"/>
    <property type="match status" value="1"/>
</dbReference>
<name>A0A8T0ACN3_SILME</name>
<comment type="subunit">
    <text evidence="2">Homotrimer.</text>
</comment>
<proteinExistence type="inferred from homology"/>
<dbReference type="PANTHER" id="PTHR23419:SF2">
    <property type="entry name" value="CUTA DIVALENT CATION TOLERANCE HOMOLOG-LIKE"/>
    <property type="match status" value="1"/>
</dbReference>
<evidence type="ECO:0000256" key="3">
    <source>
        <dbReference type="SAM" id="Phobius"/>
    </source>
</evidence>
<dbReference type="OrthoDB" id="2017693at2759"/>
<organism evidence="4 5">
    <name type="scientific">Silurus meridionalis</name>
    <name type="common">Southern catfish</name>
    <name type="synonym">Silurus soldatovi meridionalis</name>
    <dbReference type="NCBI Taxonomy" id="175797"/>
    <lineage>
        <taxon>Eukaryota</taxon>
        <taxon>Metazoa</taxon>
        <taxon>Chordata</taxon>
        <taxon>Craniata</taxon>
        <taxon>Vertebrata</taxon>
        <taxon>Euteleostomi</taxon>
        <taxon>Actinopterygii</taxon>
        <taxon>Neopterygii</taxon>
        <taxon>Teleostei</taxon>
        <taxon>Ostariophysi</taxon>
        <taxon>Siluriformes</taxon>
        <taxon>Siluridae</taxon>
        <taxon>Silurus</taxon>
    </lineage>
</organism>
<accession>A0A8T0ACN3</accession>
<dbReference type="EMBL" id="JABFDY010000025">
    <property type="protein sequence ID" value="KAF7688780.1"/>
    <property type="molecule type" value="Genomic_DNA"/>
</dbReference>
<dbReference type="Gene3D" id="3.30.70.120">
    <property type="match status" value="1"/>
</dbReference>
<dbReference type="AlphaFoldDB" id="A0A8T0ACN3"/>
<dbReference type="InterPro" id="IPR015867">
    <property type="entry name" value="N-reg_PII/ATP_PRibTrfase_C"/>
</dbReference>
<keyword evidence="3" id="KW-1133">Transmembrane helix</keyword>
<protein>
    <recommendedName>
        <fullName evidence="6">Protein CutA homolog</fullName>
    </recommendedName>
</protein>
<keyword evidence="5" id="KW-1185">Reference proteome</keyword>
<evidence type="ECO:0008006" key="6">
    <source>
        <dbReference type="Google" id="ProtNLM"/>
    </source>
</evidence>
<dbReference type="Pfam" id="PF03091">
    <property type="entry name" value="CutA1"/>
    <property type="match status" value="1"/>
</dbReference>
<keyword evidence="3" id="KW-0472">Membrane</keyword>
<dbReference type="SUPFAM" id="SSF54913">
    <property type="entry name" value="GlnB-like"/>
    <property type="match status" value="1"/>
</dbReference>
<comment type="similarity">
    <text evidence="1">Belongs to the CutA family.</text>
</comment>
<dbReference type="InterPro" id="IPR004323">
    <property type="entry name" value="Ion_tolerance_CutA"/>
</dbReference>